<keyword evidence="2" id="KW-1185">Reference proteome</keyword>
<name>A0ACC7S1R5_DOLFA</name>
<proteinExistence type="predicted"/>
<gene>
    <name evidence="1" type="ORF">FJR39_04025</name>
</gene>
<reference evidence="2" key="1">
    <citation type="journal article" date="2020" name="Toxins">
        <title>Phylogenomic Analysis of Secondary Metabolism in the Toxic Cyanobacterial Genera Anabaena, Dolichospermum and Aphanizomenon.</title>
        <authorList>
            <person name="Oesterholm J."/>
            <person name="Popin R.V."/>
            <person name="Fewer D.P."/>
            <person name="Sivonen K."/>
        </authorList>
    </citation>
    <scope>NUCLEOTIDE SEQUENCE [LARGE SCALE GENOMIC DNA]</scope>
    <source>
        <strain evidence="2">UHCC 0037</strain>
    </source>
</reference>
<protein>
    <submittedName>
        <fullName evidence="1">Uncharacterized protein</fullName>
    </submittedName>
</protein>
<evidence type="ECO:0000313" key="1">
    <source>
        <dbReference type="EMBL" id="MTJ42443.1"/>
    </source>
</evidence>
<accession>A0ACC7S1R5</accession>
<dbReference type="EMBL" id="VILF01000001">
    <property type="protein sequence ID" value="MTJ42443.1"/>
    <property type="molecule type" value="Genomic_DNA"/>
</dbReference>
<evidence type="ECO:0000313" key="2">
    <source>
        <dbReference type="Proteomes" id="UP001517388"/>
    </source>
</evidence>
<organism evidence="1 2">
    <name type="scientific">Dolichospermum flos-aquae UHCC 0037</name>
    <dbReference type="NCBI Taxonomy" id="2590026"/>
    <lineage>
        <taxon>Bacteria</taxon>
        <taxon>Bacillati</taxon>
        <taxon>Cyanobacteriota</taxon>
        <taxon>Cyanophyceae</taxon>
        <taxon>Nostocales</taxon>
        <taxon>Aphanizomenonaceae</taxon>
        <taxon>Dolichospermum</taxon>
    </lineage>
</organism>
<comment type="caution">
    <text evidence="1">The sequence shown here is derived from an EMBL/GenBank/DDBJ whole genome shotgun (WGS) entry which is preliminary data.</text>
</comment>
<sequence length="77" mass="8458">MSDVSFFKGLNLPVTNPSITIINPKPGTGLKTQYLLKSDRLPKEELAKWAKEKATELLPADVAKIIGSLSAMQINYL</sequence>
<dbReference type="Proteomes" id="UP001517388">
    <property type="component" value="Unassembled WGS sequence"/>
</dbReference>